<dbReference type="PANTHER" id="PTHR42691:SF1">
    <property type="entry name" value="ASPARTATE AMINOTRANSFERASE YHDR-RELATED"/>
    <property type="match status" value="1"/>
</dbReference>
<dbReference type="GO" id="GO:0030170">
    <property type="term" value="F:pyridoxal phosphate binding"/>
    <property type="evidence" value="ECO:0007669"/>
    <property type="project" value="InterPro"/>
</dbReference>
<dbReference type="EMBL" id="UOGG01000137">
    <property type="protein sequence ID" value="VAX31001.1"/>
    <property type="molecule type" value="Genomic_DNA"/>
</dbReference>
<dbReference type="Pfam" id="PF00155">
    <property type="entry name" value="Aminotran_1_2"/>
    <property type="match status" value="1"/>
</dbReference>
<keyword evidence="2" id="KW-0808">Transferase</keyword>
<dbReference type="AlphaFoldDB" id="A0A3B1CWT1"/>
<dbReference type="GO" id="GO:0004069">
    <property type="term" value="F:L-aspartate:2-oxoglutarate aminotransferase activity"/>
    <property type="evidence" value="ECO:0007669"/>
    <property type="project" value="UniProtKB-EC"/>
</dbReference>
<reference evidence="2" key="1">
    <citation type="submission" date="2018-06" db="EMBL/GenBank/DDBJ databases">
        <authorList>
            <person name="Zhirakovskaya E."/>
        </authorList>
    </citation>
    <scope>NUCLEOTIDE SEQUENCE</scope>
</reference>
<protein>
    <submittedName>
        <fullName evidence="2">Biosynthetic Aromatic amino acid aminotransferase alpha @ Aspartate aminotransferase</fullName>
        <ecNumber evidence="2">2.6.1.1</ecNumber>
        <ecNumber evidence="2">2.6.1.57</ecNumber>
    </submittedName>
</protein>
<dbReference type="EC" id="2.6.1.57" evidence="2"/>
<sequence length="396" mass="43634">MAISKKISAVMEKSSWIRKMFEEGIRLKQEFGEENVFDLSLGNPVVEPPRELTDALIASAKDTAPGLHRYMPNAGLPDVRTAIARSLSPECKTDLNADNIVMVSGAAGGLNITLKTLLDPGDEVLIFSPYFVEYLFYADNHGGKAVPVSTRPDFTLDFTALENAFSERTRAVIINSPNNPTGVVYSRESLTELSTLLQKKSKAMARAVYLISDDPYKKIAFDGVETPNICEFYDNSIYITSHSKDLAVPGERIGMVAVHPQAENAQELIAGLIFCNRVLGFVNASSLIQRAIKNVQGATVEVKEYQRKRDYLYGELTRIGYSVVKPQGAFYFFPQSPLEDEVEFARILASKRVLVVPGRGFGLAGYFRLSYCFPDRVIEGAVAGLEKAFNEATAKG</sequence>
<dbReference type="SUPFAM" id="SSF53383">
    <property type="entry name" value="PLP-dependent transferases"/>
    <property type="match status" value="1"/>
</dbReference>
<dbReference type="InterPro" id="IPR015424">
    <property type="entry name" value="PyrdxlP-dep_Trfase"/>
</dbReference>
<feature type="domain" description="Aminotransferase class I/classII large" evidence="1">
    <location>
        <begin position="35"/>
        <end position="382"/>
    </location>
</feature>
<dbReference type="Gene3D" id="3.40.640.10">
    <property type="entry name" value="Type I PLP-dependent aspartate aminotransferase-like (Major domain)"/>
    <property type="match status" value="1"/>
</dbReference>
<dbReference type="CDD" id="cd00609">
    <property type="entry name" value="AAT_like"/>
    <property type="match status" value="1"/>
</dbReference>
<organism evidence="2">
    <name type="scientific">hydrothermal vent metagenome</name>
    <dbReference type="NCBI Taxonomy" id="652676"/>
    <lineage>
        <taxon>unclassified sequences</taxon>
        <taxon>metagenomes</taxon>
        <taxon>ecological metagenomes</taxon>
    </lineage>
</organism>
<dbReference type="InterPro" id="IPR004839">
    <property type="entry name" value="Aminotransferase_I/II_large"/>
</dbReference>
<evidence type="ECO:0000313" key="2">
    <source>
        <dbReference type="EMBL" id="VAX31001.1"/>
    </source>
</evidence>
<dbReference type="PANTHER" id="PTHR42691">
    <property type="entry name" value="ASPARTATE AMINOTRANSFERASE YHDR-RELATED"/>
    <property type="match status" value="1"/>
</dbReference>
<dbReference type="NCBIfam" id="NF005305">
    <property type="entry name" value="PRK06836.1"/>
    <property type="match status" value="1"/>
</dbReference>
<evidence type="ECO:0000259" key="1">
    <source>
        <dbReference type="Pfam" id="PF00155"/>
    </source>
</evidence>
<dbReference type="EC" id="2.6.1.1" evidence="2"/>
<dbReference type="InterPro" id="IPR015421">
    <property type="entry name" value="PyrdxlP-dep_Trfase_major"/>
</dbReference>
<keyword evidence="2" id="KW-0032">Aminotransferase</keyword>
<gene>
    <name evidence="2" type="ORF">MNBD_NITROSPINAE05-1473</name>
</gene>
<name>A0A3B1CWT1_9ZZZZ</name>
<accession>A0A3B1CWT1</accession>
<proteinExistence type="predicted"/>